<dbReference type="AlphaFoldDB" id="A0A2P7UHW7"/>
<proteinExistence type="predicted"/>
<gene>
    <name evidence="1" type="ORF">C7R93_28220</name>
</gene>
<evidence type="ECO:0000313" key="2">
    <source>
        <dbReference type="Proteomes" id="UP000240419"/>
    </source>
</evidence>
<accession>A0A2P7UHW7</accession>
<organism evidence="1 2">
    <name type="scientific">Brevibacillus fortis</name>
    <dbReference type="NCBI Taxonomy" id="2126352"/>
    <lineage>
        <taxon>Bacteria</taxon>
        <taxon>Bacillati</taxon>
        <taxon>Bacillota</taxon>
        <taxon>Bacilli</taxon>
        <taxon>Bacillales</taxon>
        <taxon>Paenibacillaceae</taxon>
        <taxon>Brevibacillus</taxon>
    </lineage>
</organism>
<dbReference type="EMBL" id="PXZM01000056">
    <property type="protein sequence ID" value="PSJ86596.1"/>
    <property type="molecule type" value="Genomic_DNA"/>
</dbReference>
<dbReference type="RefSeq" id="WP_106841903.1">
    <property type="nucleotide sequence ID" value="NZ_JARMEZ010000004.1"/>
</dbReference>
<dbReference type="Proteomes" id="UP000240419">
    <property type="component" value="Unassembled WGS sequence"/>
</dbReference>
<reference evidence="1 2" key="1">
    <citation type="submission" date="2018-03" db="EMBL/GenBank/DDBJ databases">
        <title>Brevisbacillus phylogenomics.</title>
        <authorList>
            <person name="Dunlap C."/>
        </authorList>
    </citation>
    <scope>NUCLEOTIDE SEQUENCE [LARGE SCALE GENOMIC DNA]</scope>
    <source>
        <strain evidence="1 2">NRRL NRS-1210</strain>
    </source>
</reference>
<dbReference type="OrthoDB" id="2470950at2"/>
<sequence length="64" mass="7350">MRRTGLNIVLTIIGNMEQHGTERHVKNACKEWLLASRSVIDSVIDALQDEQERPRAHKINISKE</sequence>
<protein>
    <submittedName>
        <fullName evidence="1">Uncharacterized protein</fullName>
    </submittedName>
</protein>
<name>A0A2P7UHW7_9BACL</name>
<comment type="caution">
    <text evidence="1">The sequence shown here is derived from an EMBL/GenBank/DDBJ whole genome shotgun (WGS) entry which is preliminary data.</text>
</comment>
<evidence type="ECO:0000313" key="1">
    <source>
        <dbReference type="EMBL" id="PSJ86596.1"/>
    </source>
</evidence>
<keyword evidence="2" id="KW-1185">Reference proteome</keyword>